<comment type="caution">
    <text evidence="1">The sequence shown here is derived from an EMBL/GenBank/DDBJ whole genome shotgun (WGS) entry which is preliminary data.</text>
</comment>
<dbReference type="Proteomes" id="UP000712600">
    <property type="component" value="Unassembled WGS sequence"/>
</dbReference>
<sequence>MVDSSIANEAIVLGKKNKKKKLVKKLLRCLPPRFEAYKAVLQIAMNIDDMKFDQLAGILKVHDLEEADELLKDSKGIAFLAESKEEDDVKRLDDNLSLMARNFNKMLKQIKKGVNSVKAGSIVSCRIVYVIFLISEL</sequence>
<name>A0A8S9NGA7_BRACR</name>
<proteinExistence type="predicted"/>
<gene>
    <name evidence="1" type="ORF">F2Q69_00044653</name>
</gene>
<evidence type="ECO:0000313" key="2">
    <source>
        <dbReference type="Proteomes" id="UP000712600"/>
    </source>
</evidence>
<organism evidence="1 2">
    <name type="scientific">Brassica cretica</name>
    <name type="common">Mustard</name>
    <dbReference type="NCBI Taxonomy" id="69181"/>
    <lineage>
        <taxon>Eukaryota</taxon>
        <taxon>Viridiplantae</taxon>
        <taxon>Streptophyta</taxon>
        <taxon>Embryophyta</taxon>
        <taxon>Tracheophyta</taxon>
        <taxon>Spermatophyta</taxon>
        <taxon>Magnoliopsida</taxon>
        <taxon>eudicotyledons</taxon>
        <taxon>Gunneridae</taxon>
        <taxon>Pentapetalae</taxon>
        <taxon>rosids</taxon>
        <taxon>malvids</taxon>
        <taxon>Brassicales</taxon>
        <taxon>Brassicaceae</taxon>
        <taxon>Brassiceae</taxon>
        <taxon>Brassica</taxon>
    </lineage>
</organism>
<dbReference type="EMBL" id="QGKX02001621">
    <property type="protein sequence ID" value="KAF3501306.1"/>
    <property type="molecule type" value="Genomic_DNA"/>
</dbReference>
<dbReference type="AlphaFoldDB" id="A0A8S9NGA7"/>
<protein>
    <submittedName>
        <fullName evidence="1">Uncharacterized protein</fullName>
    </submittedName>
</protein>
<accession>A0A8S9NGA7</accession>
<evidence type="ECO:0000313" key="1">
    <source>
        <dbReference type="EMBL" id="KAF3501306.1"/>
    </source>
</evidence>
<reference evidence="1" key="1">
    <citation type="submission" date="2019-12" db="EMBL/GenBank/DDBJ databases">
        <title>Genome sequencing and annotation of Brassica cretica.</title>
        <authorList>
            <person name="Studholme D.J."/>
            <person name="Sarris P."/>
        </authorList>
    </citation>
    <scope>NUCLEOTIDE SEQUENCE</scope>
    <source>
        <strain evidence="1">PFS-109/04</strain>
        <tissue evidence="1">Leaf</tissue>
    </source>
</reference>